<evidence type="ECO:0008006" key="4">
    <source>
        <dbReference type="Google" id="ProtNLM"/>
    </source>
</evidence>
<keyword evidence="3" id="KW-1185">Reference proteome</keyword>
<name>A0A1H7GL22_OLID1</name>
<proteinExistence type="predicted"/>
<sequence length="154" mass="17311">MEHKIKYDRRRFLSVAALTFALMLALSFGISANAQALSPVEGIRSSKQLMSGGLLFMPITKQVFPPLVDFRNKQEDFVYFPFSESLGTSQYPAISETSSPKALFAVEKENYNDKAALYKQQLKLSGKLVFKGTIEIIPCNDLGYFIPEPIARNY</sequence>
<gene>
    <name evidence="2" type="ORF">SAMN05661044_00078</name>
</gene>
<dbReference type="RefSeq" id="WP_093316462.1">
    <property type="nucleotide sequence ID" value="NZ_FOAF01000001.1"/>
</dbReference>
<evidence type="ECO:0000256" key="1">
    <source>
        <dbReference type="SAM" id="SignalP"/>
    </source>
</evidence>
<reference evidence="3" key="1">
    <citation type="submission" date="2016-10" db="EMBL/GenBank/DDBJ databases">
        <authorList>
            <person name="Varghese N."/>
            <person name="Submissions S."/>
        </authorList>
    </citation>
    <scope>NUCLEOTIDE SEQUENCE [LARGE SCALE GENOMIC DNA]</scope>
    <source>
        <strain evidence="3">DSM 18733</strain>
    </source>
</reference>
<dbReference type="AlphaFoldDB" id="A0A1H7GL22"/>
<evidence type="ECO:0000313" key="3">
    <source>
        <dbReference type="Proteomes" id="UP000199421"/>
    </source>
</evidence>
<feature type="chain" id="PRO_5011582182" description="Gluconate 2-dehydrogenase subunit 3" evidence="1">
    <location>
        <begin position="37"/>
        <end position="154"/>
    </location>
</feature>
<dbReference type="Proteomes" id="UP000199421">
    <property type="component" value="Unassembled WGS sequence"/>
</dbReference>
<accession>A0A1H7GL22</accession>
<dbReference type="InterPro" id="IPR006311">
    <property type="entry name" value="TAT_signal"/>
</dbReference>
<feature type="signal peptide" evidence="1">
    <location>
        <begin position="1"/>
        <end position="36"/>
    </location>
</feature>
<dbReference type="PROSITE" id="PS51318">
    <property type="entry name" value="TAT"/>
    <property type="match status" value="1"/>
</dbReference>
<protein>
    <recommendedName>
        <fullName evidence="4">Gluconate 2-dehydrogenase subunit 3</fullName>
    </recommendedName>
</protein>
<keyword evidence="1" id="KW-0732">Signal</keyword>
<evidence type="ECO:0000313" key="2">
    <source>
        <dbReference type="EMBL" id="SEK37230.1"/>
    </source>
</evidence>
<organism evidence="2 3">
    <name type="scientific">Olivibacter domesticus</name>
    <name type="common">Pseudosphingobacterium domesticum</name>
    <dbReference type="NCBI Taxonomy" id="407022"/>
    <lineage>
        <taxon>Bacteria</taxon>
        <taxon>Pseudomonadati</taxon>
        <taxon>Bacteroidota</taxon>
        <taxon>Sphingobacteriia</taxon>
        <taxon>Sphingobacteriales</taxon>
        <taxon>Sphingobacteriaceae</taxon>
        <taxon>Olivibacter</taxon>
    </lineage>
</organism>
<dbReference type="EMBL" id="FOAF01000001">
    <property type="protein sequence ID" value="SEK37230.1"/>
    <property type="molecule type" value="Genomic_DNA"/>
</dbReference>